<dbReference type="PROSITE" id="PS00109">
    <property type="entry name" value="PROTEIN_KINASE_TYR"/>
    <property type="match status" value="1"/>
</dbReference>
<dbReference type="PANTHER" id="PTHR44167:SF24">
    <property type="entry name" value="SERINE_THREONINE-PROTEIN KINASE CHK2"/>
    <property type="match status" value="1"/>
</dbReference>
<dbReference type="InterPro" id="IPR000719">
    <property type="entry name" value="Prot_kinase_dom"/>
</dbReference>
<dbReference type="GO" id="GO:0016301">
    <property type="term" value="F:kinase activity"/>
    <property type="evidence" value="ECO:0007669"/>
    <property type="project" value="UniProtKB-KW"/>
</dbReference>
<dbReference type="InterPro" id="IPR007822">
    <property type="entry name" value="LANC-like"/>
</dbReference>
<dbReference type="Gene3D" id="1.50.10.10">
    <property type="match status" value="1"/>
</dbReference>
<dbReference type="SUPFAM" id="SSF56112">
    <property type="entry name" value="Protein kinase-like (PK-like)"/>
    <property type="match status" value="1"/>
</dbReference>
<comment type="caution">
    <text evidence="2">The sequence shown here is derived from an EMBL/GenBank/DDBJ whole genome shotgun (WGS) entry which is preliminary data.</text>
</comment>
<evidence type="ECO:0000313" key="2">
    <source>
        <dbReference type="EMBL" id="MCW3486200.1"/>
    </source>
</evidence>
<dbReference type="RefSeq" id="WP_264733016.1">
    <property type="nucleotide sequence ID" value="NZ_JAPDNR010000001.1"/>
</dbReference>
<dbReference type="PANTHER" id="PTHR44167">
    <property type="entry name" value="OVARIAN-SPECIFIC SERINE/THREONINE-PROTEIN KINASE LOK-RELATED"/>
    <property type="match status" value="1"/>
</dbReference>
<dbReference type="InterPro" id="IPR012341">
    <property type="entry name" value="6hp_glycosidase-like_sf"/>
</dbReference>
<keyword evidence="2" id="KW-0808">Transferase</keyword>
<dbReference type="SUPFAM" id="SSF158745">
    <property type="entry name" value="LanC-like"/>
    <property type="match status" value="1"/>
</dbReference>
<gene>
    <name evidence="2" type="ORF">OL497_20020</name>
</gene>
<dbReference type="InterPro" id="IPR020635">
    <property type="entry name" value="Tyr_kinase_cat_dom"/>
</dbReference>
<name>A0ABT3IQF6_9BACT</name>
<dbReference type="InterPro" id="IPR057929">
    <property type="entry name" value="RamC_N"/>
</dbReference>
<dbReference type="Pfam" id="PF05147">
    <property type="entry name" value="LANC_like"/>
    <property type="match status" value="1"/>
</dbReference>
<evidence type="ECO:0000259" key="1">
    <source>
        <dbReference type="PROSITE" id="PS50011"/>
    </source>
</evidence>
<dbReference type="Gene3D" id="1.10.510.10">
    <property type="entry name" value="Transferase(Phosphotransferase) domain 1"/>
    <property type="match status" value="1"/>
</dbReference>
<dbReference type="PROSITE" id="PS50011">
    <property type="entry name" value="PROTEIN_KINASE_DOM"/>
    <property type="match status" value="1"/>
</dbReference>
<organism evidence="2 3">
    <name type="scientific">Chitinophaga nivalis</name>
    <dbReference type="NCBI Taxonomy" id="2991709"/>
    <lineage>
        <taxon>Bacteria</taxon>
        <taxon>Pseudomonadati</taxon>
        <taxon>Bacteroidota</taxon>
        <taxon>Chitinophagia</taxon>
        <taxon>Chitinophagales</taxon>
        <taxon>Chitinophagaceae</taxon>
        <taxon>Chitinophaga</taxon>
    </lineage>
</organism>
<reference evidence="2 3" key="1">
    <citation type="submission" date="2022-10" db="EMBL/GenBank/DDBJ databases">
        <title>Chitinophaga nivalis PC15 sp. nov., isolated from Pyeongchang county, South Korea.</title>
        <authorList>
            <person name="Trinh H.N."/>
        </authorList>
    </citation>
    <scope>NUCLEOTIDE SEQUENCE [LARGE SCALE GENOMIC DNA]</scope>
    <source>
        <strain evidence="2 3">PC14</strain>
    </source>
</reference>
<accession>A0ABT3IQF6</accession>
<dbReference type="InterPro" id="IPR011009">
    <property type="entry name" value="Kinase-like_dom_sf"/>
</dbReference>
<dbReference type="EMBL" id="JAPDNS010000002">
    <property type="protein sequence ID" value="MCW3486200.1"/>
    <property type="molecule type" value="Genomic_DNA"/>
</dbReference>
<dbReference type="Pfam" id="PF25816">
    <property type="entry name" value="RamC_N"/>
    <property type="match status" value="1"/>
</dbReference>
<dbReference type="SMART" id="SM01260">
    <property type="entry name" value="LANC_like"/>
    <property type="match status" value="1"/>
</dbReference>
<dbReference type="SMART" id="SM00219">
    <property type="entry name" value="TyrKc"/>
    <property type="match status" value="1"/>
</dbReference>
<sequence length="872" mass="99150">MIFNSLLEDYSQLLKEYEITFINDYPYLLIGSINSEQGWIFHISVISSQIIKLLEDLIPILISNSIPFKIPQNKLINEQLLDGTLGYTRQGKSICIYPNHNEQAVKLAQELIILTHNIKGPEIPTDRHLGNSLYTRYGGFNPIYIKSNNGINEKHIYDNKGRLVKDEYKIPFKIPKGVKWPFDTISSLKSNSLKKIISKHYIPIEVISSNNKGRVLKALSIKRIFGIHLCIIKEGKKNMWIDEHERDMKDRLKWQLSLHTIFANKIRVPKIFEYTEENGNGYLIMEYIEGVSLHKKIDEQLLNKPWSHVTKEKKIKILNYLHQILIIIKEIHALGFIHRDIAPENFLINKDDLIVLIDLELMYNINSPQENFYSGGTLGFMSPEQAAMSIPTEKEDIYAIGALMLISFTGLNPSRLIHTSTISLKQKLLFYLQDESTTDIITQCLNHNPHERPTLLEVINIIELYIQNTTKQSTPKVIAFESYPAITIENIIQKSINSLSTPLLLPPDGIWVSNIQEIATNSLIRNNQVELIISGGLFWGIAGIILMLNNAKKNGYTIELCMYSYQKSLDFVYNDYINNKANNLGLYHGISSLATIITQAIKIEILENTESIKLFIMQCFEQKSSSIDIEFGISGQALSLLGCNDVLNDKETHILLEEYKNAILSKQKKDGSWNTSKIQRSKLKKFHMIGISNGNAGICLFLLKYNSKITKDRHSITKALKWLSVKTEKQLNVYKNITGIDDLMSASSLSHGMTGTALIFCYAFEILNDVGYKDIAIKILSLLPPHIMHDNLCLANGISGWGIAYIEAYRIFKDASWLERATWITSVILNAIQEQGDGNTYWLANKSNTPAVDLGTGQSGIIYYLMKYAQSI</sequence>
<keyword evidence="2" id="KW-0418">Kinase</keyword>
<keyword evidence="3" id="KW-1185">Reference proteome</keyword>
<proteinExistence type="predicted"/>
<evidence type="ECO:0000313" key="3">
    <source>
        <dbReference type="Proteomes" id="UP001207742"/>
    </source>
</evidence>
<feature type="domain" description="Protein kinase" evidence="1">
    <location>
        <begin position="201"/>
        <end position="466"/>
    </location>
</feature>
<dbReference type="Proteomes" id="UP001207742">
    <property type="component" value="Unassembled WGS sequence"/>
</dbReference>
<dbReference type="Pfam" id="PF00069">
    <property type="entry name" value="Pkinase"/>
    <property type="match status" value="1"/>
</dbReference>
<dbReference type="InterPro" id="IPR008266">
    <property type="entry name" value="Tyr_kinase_AS"/>
</dbReference>
<protein>
    <submittedName>
        <fullName evidence="2">Protein kinase</fullName>
    </submittedName>
</protein>